<dbReference type="HOGENOM" id="CLU_3094467_0_0_0"/>
<feature type="region of interest" description="Disordered" evidence="1">
    <location>
        <begin position="32"/>
        <end position="51"/>
    </location>
</feature>
<name>C1F8X1_ACIC5</name>
<dbReference type="EMBL" id="CP001472">
    <property type="protein sequence ID" value="ACO34390.1"/>
    <property type="molecule type" value="Genomic_DNA"/>
</dbReference>
<accession>C1F8X1</accession>
<dbReference type="STRING" id="240015.ACP_2032"/>
<dbReference type="KEGG" id="aca:ACP_2032"/>
<proteinExistence type="predicted"/>
<protein>
    <submittedName>
        <fullName evidence="2">Uncharacterized protein</fullName>
    </submittedName>
</protein>
<gene>
    <name evidence="2" type="ordered locus">ACP_2032</name>
</gene>
<dbReference type="InParanoid" id="C1F8X1"/>
<keyword evidence="3" id="KW-1185">Reference proteome</keyword>
<evidence type="ECO:0000313" key="2">
    <source>
        <dbReference type="EMBL" id="ACO34390.1"/>
    </source>
</evidence>
<organism evidence="2 3">
    <name type="scientific">Acidobacterium capsulatum (strain ATCC 51196 / DSM 11244 / BCRC 80197 / JCM 7670 / NBRC 15755 / NCIMB 13165 / 161)</name>
    <dbReference type="NCBI Taxonomy" id="240015"/>
    <lineage>
        <taxon>Bacteria</taxon>
        <taxon>Pseudomonadati</taxon>
        <taxon>Acidobacteriota</taxon>
        <taxon>Terriglobia</taxon>
        <taxon>Terriglobales</taxon>
        <taxon>Acidobacteriaceae</taxon>
        <taxon>Acidobacterium</taxon>
    </lineage>
</organism>
<reference evidence="2 3" key="1">
    <citation type="journal article" date="2009" name="Appl. Environ. Microbiol.">
        <title>Three genomes from the phylum Acidobacteria provide insight into the lifestyles of these microorganisms in soils.</title>
        <authorList>
            <person name="Ward N.L."/>
            <person name="Challacombe J.F."/>
            <person name="Janssen P.H."/>
            <person name="Henrissat B."/>
            <person name="Coutinho P.M."/>
            <person name="Wu M."/>
            <person name="Xie G."/>
            <person name="Haft D.H."/>
            <person name="Sait M."/>
            <person name="Badger J."/>
            <person name="Barabote R.D."/>
            <person name="Bradley B."/>
            <person name="Brettin T.S."/>
            <person name="Brinkac L.M."/>
            <person name="Bruce D."/>
            <person name="Creasy T."/>
            <person name="Daugherty S.C."/>
            <person name="Davidsen T.M."/>
            <person name="DeBoy R.T."/>
            <person name="Detter J.C."/>
            <person name="Dodson R.J."/>
            <person name="Durkin A.S."/>
            <person name="Ganapathy A."/>
            <person name="Gwinn-Giglio M."/>
            <person name="Han C.S."/>
            <person name="Khouri H."/>
            <person name="Kiss H."/>
            <person name="Kothari S.P."/>
            <person name="Madupu R."/>
            <person name="Nelson K.E."/>
            <person name="Nelson W.C."/>
            <person name="Paulsen I."/>
            <person name="Penn K."/>
            <person name="Ren Q."/>
            <person name="Rosovitz M.J."/>
            <person name="Selengut J.D."/>
            <person name="Shrivastava S."/>
            <person name="Sullivan S.A."/>
            <person name="Tapia R."/>
            <person name="Thompson L.S."/>
            <person name="Watkins K.L."/>
            <person name="Yang Q."/>
            <person name="Yu C."/>
            <person name="Zafar N."/>
            <person name="Zhou L."/>
            <person name="Kuske C.R."/>
        </authorList>
    </citation>
    <scope>NUCLEOTIDE SEQUENCE [LARGE SCALE GENOMIC DNA]</scope>
    <source>
        <strain evidence="3">ATCC 51196 / DSM 11244 / BCRC 80197 / JCM 7670 / NBRC 15755 / NCIMB 13165 / 161</strain>
    </source>
</reference>
<evidence type="ECO:0000313" key="3">
    <source>
        <dbReference type="Proteomes" id="UP000002207"/>
    </source>
</evidence>
<sequence length="51" mass="5259">MSFHLPALCATAGASASAASFRVRKRLIGKPKPSASRARLFPDSPADTGTS</sequence>
<dbReference type="AlphaFoldDB" id="C1F8X1"/>
<evidence type="ECO:0000256" key="1">
    <source>
        <dbReference type="SAM" id="MobiDB-lite"/>
    </source>
</evidence>
<dbReference type="Proteomes" id="UP000002207">
    <property type="component" value="Chromosome"/>
</dbReference>